<dbReference type="GO" id="GO:0003677">
    <property type="term" value="F:DNA binding"/>
    <property type="evidence" value="ECO:0007669"/>
    <property type="project" value="InterPro"/>
</dbReference>
<dbReference type="InterPro" id="IPR008593">
    <property type="entry name" value="Dam_MeTrfase"/>
</dbReference>
<gene>
    <name evidence="1" type="ORF">UFOVP539_6</name>
</gene>
<dbReference type="GO" id="GO:0009307">
    <property type="term" value="P:DNA restriction-modification system"/>
    <property type="evidence" value="ECO:0007669"/>
    <property type="project" value="InterPro"/>
</dbReference>
<reference evidence="1" key="1">
    <citation type="submission" date="2020-04" db="EMBL/GenBank/DDBJ databases">
        <authorList>
            <person name="Chiriac C."/>
            <person name="Salcher M."/>
            <person name="Ghai R."/>
            <person name="Kavagutti S V."/>
        </authorList>
    </citation>
    <scope>NUCLEOTIDE SEQUENCE</scope>
</reference>
<protein>
    <submittedName>
        <fullName evidence="1">DNA N-6-adenine-methyltransferase</fullName>
    </submittedName>
</protein>
<keyword evidence="1" id="KW-0808">Transferase</keyword>
<accession>A0A6J5MPY3</accession>
<proteinExistence type="predicted"/>
<dbReference type="GO" id="GO:0009007">
    <property type="term" value="F:site-specific DNA-methyltransferase (adenine-specific) activity"/>
    <property type="evidence" value="ECO:0007669"/>
    <property type="project" value="InterPro"/>
</dbReference>
<dbReference type="GO" id="GO:0032259">
    <property type="term" value="P:methylation"/>
    <property type="evidence" value="ECO:0007669"/>
    <property type="project" value="UniProtKB-KW"/>
</dbReference>
<name>A0A6J5MPY3_9CAUD</name>
<dbReference type="EMBL" id="LR796513">
    <property type="protein sequence ID" value="CAB4149185.1"/>
    <property type="molecule type" value="Genomic_DNA"/>
</dbReference>
<organism evidence="1">
    <name type="scientific">uncultured Caudovirales phage</name>
    <dbReference type="NCBI Taxonomy" id="2100421"/>
    <lineage>
        <taxon>Viruses</taxon>
        <taxon>Duplodnaviria</taxon>
        <taxon>Heunggongvirae</taxon>
        <taxon>Uroviricota</taxon>
        <taxon>Caudoviricetes</taxon>
        <taxon>Peduoviridae</taxon>
        <taxon>Maltschvirus</taxon>
        <taxon>Maltschvirus maltsch</taxon>
    </lineage>
</organism>
<keyword evidence="1" id="KW-0489">Methyltransferase</keyword>
<evidence type="ECO:0000313" key="1">
    <source>
        <dbReference type="EMBL" id="CAB4149185.1"/>
    </source>
</evidence>
<dbReference type="Pfam" id="PF05869">
    <property type="entry name" value="Dam"/>
    <property type="match status" value="1"/>
</dbReference>
<sequence>MPRHDVVKSAESNDYYTPEWIFEKLNTKFDVDVAAPCGGVPWIPAAHSWCILNDGLQQNWYGRVWMNPPFSAVTEWAKKFMAHGNGIALLPMAKSLWFIDIWNEADAIMTLPSRLKFEHITKGTTGIYAQSTLVAMGQENVEILKASGINKVR</sequence>